<evidence type="ECO:0008006" key="4">
    <source>
        <dbReference type="Google" id="ProtNLM"/>
    </source>
</evidence>
<feature type="region of interest" description="Disordered" evidence="1">
    <location>
        <begin position="1"/>
        <end position="22"/>
    </location>
</feature>
<name>A0A2A9FAH1_9PSEU</name>
<reference evidence="2 3" key="1">
    <citation type="submission" date="2017-10" db="EMBL/GenBank/DDBJ databases">
        <title>Sequencing the genomes of 1000 actinobacteria strains.</title>
        <authorList>
            <person name="Klenk H.-P."/>
        </authorList>
    </citation>
    <scope>NUCLEOTIDE SEQUENCE [LARGE SCALE GENOMIC DNA]</scope>
    <source>
        <strain evidence="2 3">DSM 46092</strain>
    </source>
</reference>
<dbReference type="EMBL" id="PDJK01000002">
    <property type="protein sequence ID" value="PFG47953.1"/>
    <property type="molecule type" value="Genomic_DNA"/>
</dbReference>
<protein>
    <recommendedName>
        <fullName evidence="4">SapB/AmfS family lantipeptide</fullName>
    </recommendedName>
</protein>
<dbReference type="NCBIfam" id="NF033212">
    <property type="entry name" value="SapB_AmfS_lanti"/>
    <property type="match status" value="1"/>
</dbReference>
<gene>
    <name evidence="2" type="ORF">ATK36_3019</name>
</gene>
<evidence type="ECO:0000313" key="3">
    <source>
        <dbReference type="Proteomes" id="UP000243542"/>
    </source>
</evidence>
<keyword evidence="3" id="KW-1185">Reference proteome</keyword>
<sequence length="44" mass="4693">MEHVLGLQGLETPEAVEGHHGGSHLSIDCDHDNHFSGLSLLLCS</sequence>
<comment type="caution">
    <text evidence="2">The sequence shown here is derived from an EMBL/GenBank/DDBJ whole genome shotgun (WGS) entry which is preliminary data.</text>
</comment>
<dbReference type="AlphaFoldDB" id="A0A2A9FAH1"/>
<dbReference type="Pfam" id="PF19402">
    <property type="entry name" value="RamS"/>
    <property type="match status" value="1"/>
</dbReference>
<dbReference type="RefSeq" id="WP_098511993.1">
    <property type="nucleotide sequence ID" value="NZ_JBIAKZ010000017.1"/>
</dbReference>
<evidence type="ECO:0000313" key="2">
    <source>
        <dbReference type="EMBL" id="PFG47953.1"/>
    </source>
</evidence>
<dbReference type="NCBIfam" id="NF038159">
    <property type="entry name" value="lanthi_III_b"/>
    <property type="match status" value="1"/>
</dbReference>
<evidence type="ECO:0000256" key="1">
    <source>
        <dbReference type="SAM" id="MobiDB-lite"/>
    </source>
</evidence>
<organism evidence="2 3">
    <name type="scientific">Amycolatopsis sulphurea</name>
    <dbReference type="NCBI Taxonomy" id="76022"/>
    <lineage>
        <taxon>Bacteria</taxon>
        <taxon>Bacillati</taxon>
        <taxon>Actinomycetota</taxon>
        <taxon>Actinomycetes</taxon>
        <taxon>Pseudonocardiales</taxon>
        <taxon>Pseudonocardiaceae</taxon>
        <taxon>Amycolatopsis</taxon>
    </lineage>
</organism>
<dbReference type="Proteomes" id="UP000243542">
    <property type="component" value="Unassembled WGS sequence"/>
</dbReference>
<proteinExistence type="predicted"/>
<dbReference type="InterPro" id="IPR045825">
    <property type="entry name" value="RamS"/>
</dbReference>
<accession>A0A2A9FAH1</accession>